<accession>A0ABV0S3J1</accession>
<organism evidence="1 2">
    <name type="scientific">Xenoophorus captivus</name>
    <dbReference type="NCBI Taxonomy" id="1517983"/>
    <lineage>
        <taxon>Eukaryota</taxon>
        <taxon>Metazoa</taxon>
        <taxon>Chordata</taxon>
        <taxon>Craniata</taxon>
        <taxon>Vertebrata</taxon>
        <taxon>Euteleostomi</taxon>
        <taxon>Actinopterygii</taxon>
        <taxon>Neopterygii</taxon>
        <taxon>Teleostei</taxon>
        <taxon>Neoteleostei</taxon>
        <taxon>Acanthomorphata</taxon>
        <taxon>Ovalentaria</taxon>
        <taxon>Atherinomorphae</taxon>
        <taxon>Cyprinodontiformes</taxon>
        <taxon>Goodeidae</taxon>
        <taxon>Xenoophorus</taxon>
    </lineage>
</organism>
<dbReference type="Proteomes" id="UP001434883">
    <property type="component" value="Unassembled WGS sequence"/>
</dbReference>
<protein>
    <submittedName>
        <fullName evidence="1">Uncharacterized protein</fullName>
    </submittedName>
</protein>
<gene>
    <name evidence="1" type="ORF">XENOCAPTIV_003678</name>
</gene>
<sequence>RRLRQMKARQESLNVSHAKLSQLIQPLALPPAPLPALKPIPHKNDSCTKCYCRAFYSRHSEMRLLKAANGTIMGMKMLHMEDENADFLTKYFSL</sequence>
<evidence type="ECO:0000313" key="2">
    <source>
        <dbReference type="Proteomes" id="UP001434883"/>
    </source>
</evidence>
<name>A0ABV0S3J1_9TELE</name>
<evidence type="ECO:0000313" key="1">
    <source>
        <dbReference type="EMBL" id="MEQ2214117.1"/>
    </source>
</evidence>
<keyword evidence="2" id="KW-1185">Reference proteome</keyword>
<proteinExistence type="predicted"/>
<feature type="non-terminal residue" evidence="1">
    <location>
        <position position="1"/>
    </location>
</feature>
<reference evidence="1 2" key="1">
    <citation type="submission" date="2021-06" db="EMBL/GenBank/DDBJ databases">
        <authorList>
            <person name="Palmer J.M."/>
        </authorList>
    </citation>
    <scope>NUCLEOTIDE SEQUENCE [LARGE SCALE GENOMIC DNA]</scope>
    <source>
        <strain evidence="1 2">XC_2019</strain>
        <tissue evidence="1">Muscle</tissue>
    </source>
</reference>
<comment type="caution">
    <text evidence="1">The sequence shown here is derived from an EMBL/GenBank/DDBJ whole genome shotgun (WGS) entry which is preliminary data.</text>
</comment>
<dbReference type="EMBL" id="JAHRIN010067233">
    <property type="protein sequence ID" value="MEQ2214117.1"/>
    <property type="molecule type" value="Genomic_DNA"/>
</dbReference>